<evidence type="ECO:0000313" key="8">
    <source>
        <dbReference type="Proteomes" id="UP000289257"/>
    </source>
</evidence>
<dbReference type="PANTHER" id="PTHR11815">
    <property type="entry name" value="SUCCINYL-COA SYNTHETASE BETA CHAIN"/>
    <property type="match status" value="1"/>
</dbReference>
<evidence type="ECO:0000256" key="3">
    <source>
        <dbReference type="ARBA" id="ARBA00022741"/>
    </source>
</evidence>
<dbReference type="InterPro" id="IPR005811">
    <property type="entry name" value="SUCC_ACL_C"/>
</dbReference>
<dbReference type="Proteomes" id="UP000289257">
    <property type="component" value="Unassembled WGS sequence"/>
</dbReference>
<dbReference type="Gene3D" id="3.40.50.261">
    <property type="entry name" value="Succinyl-CoA synthetase domains"/>
    <property type="match status" value="1"/>
</dbReference>
<keyword evidence="1 7" id="KW-0436">Ligase</keyword>
<evidence type="ECO:0000256" key="1">
    <source>
        <dbReference type="ARBA" id="ARBA00022598"/>
    </source>
</evidence>
<dbReference type="PANTHER" id="PTHR11815:SF10">
    <property type="entry name" value="SUCCINATE--COA LIGASE [GDP-FORMING] SUBUNIT BETA, MITOCHONDRIAL"/>
    <property type="match status" value="1"/>
</dbReference>
<name>A0A4Q0AGR4_9BACT</name>
<dbReference type="InterPro" id="IPR005809">
    <property type="entry name" value="Succ_CoA_ligase-like_bsu"/>
</dbReference>
<feature type="domain" description="ATP-grasp fold succinyl-CoA synthetase-type" evidence="6">
    <location>
        <begin position="2"/>
        <end position="180"/>
    </location>
</feature>
<dbReference type="EMBL" id="SCKX01000001">
    <property type="protein sequence ID" value="RWZ78355.1"/>
    <property type="molecule type" value="Genomic_DNA"/>
</dbReference>
<dbReference type="AlphaFoldDB" id="A0A4Q0AGR4"/>
<dbReference type="InterPro" id="IPR013815">
    <property type="entry name" value="ATP_grasp_subdomain_1"/>
</dbReference>
<dbReference type="Gene3D" id="3.30.1490.20">
    <property type="entry name" value="ATP-grasp fold, A domain"/>
    <property type="match status" value="1"/>
</dbReference>
<sequence length="352" mass="38546">MKLLEYEAKHLLKTAHIPVPMSRLIKLGDTLPTPLVLKSQVPTGGRGKAGGIIMIDKPEDLQPAIDKLLKLEIKGFTPKTLLAEEKLNIKKELYLSILIDRWSAGIKIFAHKNGGVEVEENTGFTSWSIEKKSQAEAIGQQLADYYELPGQTFALQDLTENFYDCFVKNDATLIEINPLILTEEENLVAGDCKMTLDDAASFRHVWNFEEKPAEVNFVTINPEGNTATIANGAGLAMATVDAAYQAGLKPTNFLDIGGGANEATLLKAFERIVKYKNLQAIIINIFAGITRADEVAKAVVAAKKQINNLPPLFIRLAGTNYEAAEKILTENNVALLPNLESALHAAKEVIHD</sequence>
<dbReference type="SUPFAM" id="SSF56059">
    <property type="entry name" value="Glutathione synthetase ATP-binding domain-like"/>
    <property type="match status" value="1"/>
</dbReference>
<evidence type="ECO:0000259" key="5">
    <source>
        <dbReference type="Pfam" id="PF00549"/>
    </source>
</evidence>
<dbReference type="GO" id="GO:0005524">
    <property type="term" value="F:ATP binding"/>
    <property type="evidence" value="ECO:0007669"/>
    <property type="project" value="InterPro"/>
</dbReference>
<dbReference type="GO" id="GO:0006104">
    <property type="term" value="P:succinyl-CoA metabolic process"/>
    <property type="evidence" value="ECO:0007669"/>
    <property type="project" value="TreeGrafter"/>
</dbReference>
<feature type="domain" description="ATP-citrate synthase/succinyl-CoA ligase C-terminal" evidence="5">
    <location>
        <begin position="230"/>
        <end position="348"/>
    </location>
</feature>
<reference evidence="7" key="1">
    <citation type="submission" date="2019-01" db="EMBL/GenBank/DDBJ databases">
        <title>Genomic signatures and co-occurrence patterns of the ultra-small Saccharimodia (Patescibacteria phylum) suggest a symbiotic lifestyle.</title>
        <authorList>
            <person name="Lemos L."/>
            <person name="Medeiros J."/>
            <person name="Andreote F."/>
            <person name="Fernandes G."/>
            <person name="Varani A."/>
            <person name="Oliveira G."/>
            <person name="Pylro V."/>
        </authorList>
    </citation>
    <scope>NUCLEOTIDE SEQUENCE [LARGE SCALE GENOMIC DNA]</scope>
    <source>
        <strain evidence="7">AMD02</strain>
    </source>
</reference>
<dbReference type="Gene3D" id="3.30.470.20">
    <property type="entry name" value="ATP-grasp fold, B domain"/>
    <property type="match status" value="1"/>
</dbReference>
<keyword evidence="3" id="KW-0547">Nucleotide-binding</keyword>
<evidence type="ECO:0000256" key="2">
    <source>
        <dbReference type="ARBA" id="ARBA00022723"/>
    </source>
</evidence>
<organism evidence="7 8">
    <name type="scientific">Candidatus Microsaccharimonas sossegonensis</name>
    <dbReference type="NCBI Taxonomy" id="2506948"/>
    <lineage>
        <taxon>Bacteria</taxon>
        <taxon>Candidatus Saccharimonadota</taxon>
        <taxon>Candidatus Saccharimonadia</taxon>
        <taxon>Candidatus Saccharimonadales</taxon>
        <taxon>Candidatus Saccharimonadaceae</taxon>
        <taxon>Candidatus Microsaccharimonas</taxon>
    </lineage>
</organism>
<evidence type="ECO:0000313" key="7">
    <source>
        <dbReference type="EMBL" id="RWZ78355.1"/>
    </source>
</evidence>
<evidence type="ECO:0000256" key="4">
    <source>
        <dbReference type="ARBA" id="ARBA00022842"/>
    </source>
</evidence>
<proteinExistence type="predicted"/>
<keyword evidence="8" id="KW-1185">Reference proteome</keyword>
<protein>
    <submittedName>
        <fullName evidence="7">Succinate--CoA ligase subunit beta</fullName>
    </submittedName>
</protein>
<evidence type="ECO:0000259" key="6">
    <source>
        <dbReference type="Pfam" id="PF08442"/>
    </source>
</evidence>
<dbReference type="GO" id="GO:0006099">
    <property type="term" value="P:tricarboxylic acid cycle"/>
    <property type="evidence" value="ECO:0007669"/>
    <property type="project" value="InterPro"/>
</dbReference>
<dbReference type="GO" id="GO:0042709">
    <property type="term" value="C:succinate-CoA ligase complex"/>
    <property type="evidence" value="ECO:0007669"/>
    <property type="project" value="TreeGrafter"/>
</dbReference>
<keyword evidence="2" id="KW-0479">Metal-binding</keyword>
<dbReference type="GO" id="GO:0004775">
    <property type="term" value="F:succinate-CoA ligase (ADP-forming) activity"/>
    <property type="evidence" value="ECO:0007669"/>
    <property type="project" value="TreeGrafter"/>
</dbReference>
<dbReference type="PIRSF" id="PIRSF001554">
    <property type="entry name" value="SucCS_beta"/>
    <property type="match status" value="1"/>
</dbReference>
<gene>
    <name evidence="7" type="ORF">EOT05_01150</name>
</gene>
<dbReference type="InterPro" id="IPR013650">
    <property type="entry name" value="ATP-grasp_succ-CoA_synth-type"/>
</dbReference>
<dbReference type="InterPro" id="IPR016102">
    <property type="entry name" value="Succinyl-CoA_synth-like"/>
</dbReference>
<comment type="caution">
    <text evidence="7">The sequence shown here is derived from an EMBL/GenBank/DDBJ whole genome shotgun (WGS) entry which is preliminary data.</text>
</comment>
<keyword evidence="4" id="KW-0460">Magnesium</keyword>
<dbReference type="Pfam" id="PF00549">
    <property type="entry name" value="Ligase_CoA"/>
    <property type="match status" value="1"/>
</dbReference>
<dbReference type="SUPFAM" id="SSF52210">
    <property type="entry name" value="Succinyl-CoA synthetase domains"/>
    <property type="match status" value="1"/>
</dbReference>
<dbReference type="GO" id="GO:0046872">
    <property type="term" value="F:metal ion binding"/>
    <property type="evidence" value="ECO:0007669"/>
    <property type="project" value="UniProtKB-KW"/>
</dbReference>
<dbReference type="Pfam" id="PF08442">
    <property type="entry name" value="ATP-grasp_2"/>
    <property type="match status" value="1"/>
</dbReference>
<accession>A0A4Q0AGR4</accession>